<dbReference type="OrthoDB" id="2677764at2759"/>
<dbReference type="GeneID" id="64627580"/>
<protein>
    <submittedName>
        <fullName evidence="2">Uncharacterized protein</fullName>
    </submittedName>
</protein>
<sequence length="127" mass="14748">MSPTLQTSLLNSTGSSKKKAKSDIMQQVELVHNGIESLQSSAMLHHESKHEHFLAKLDVKSKHQWDTKKYDWLHATCEHKVNQVALIHQCQQEERDTKIRLHEVDIQVHEVHSLVLDKEAETLWLKI</sequence>
<evidence type="ECO:0000313" key="2">
    <source>
        <dbReference type="EMBL" id="KAG1804663.1"/>
    </source>
</evidence>
<evidence type="ECO:0000313" key="3">
    <source>
        <dbReference type="Proteomes" id="UP000807769"/>
    </source>
</evidence>
<keyword evidence="3" id="KW-1185">Reference proteome</keyword>
<accession>A0A9P7DWF2</accession>
<organism evidence="2 3">
    <name type="scientific">Suillus subaureus</name>
    <dbReference type="NCBI Taxonomy" id="48587"/>
    <lineage>
        <taxon>Eukaryota</taxon>
        <taxon>Fungi</taxon>
        <taxon>Dikarya</taxon>
        <taxon>Basidiomycota</taxon>
        <taxon>Agaricomycotina</taxon>
        <taxon>Agaricomycetes</taxon>
        <taxon>Agaricomycetidae</taxon>
        <taxon>Boletales</taxon>
        <taxon>Suillineae</taxon>
        <taxon>Suillaceae</taxon>
        <taxon>Suillus</taxon>
    </lineage>
</organism>
<dbReference type="Proteomes" id="UP000807769">
    <property type="component" value="Unassembled WGS sequence"/>
</dbReference>
<dbReference type="EMBL" id="JABBWG010000056">
    <property type="protein sequence ID" value="KAG1804663.1"/>
    <property type="molecule type" value="Genomic_DNA"/>
</dbReference>
<dbReference type="AlphaFoldDB" id="A0A9P7DWF2"/>
<feature type="region of interest" description="Disordered" evidence="1">
    <location>
        <begin position="1"/>
        <end position="21"/>
    </location>
</feature>
<dbReference type="RefSeq" id="XP_041187072.1">
    <property type="nucleotide sequence ID" value="XM_041333563.1"/>
</dbReference>
<feature type="compositionally biased region" description="Polar residues" evidence="1">
    <location>
        <begin position="1"/>
        <end position="15"/>
    </location>
</feature>
<proteinExistence type="predicted"/>
<reference evidence="2" key="1">
    <citation type="journal article" date="2020" name="New Phytol.">
        <title>Comparative genomics reveals dynamic genome evolution in host specialist ectomycorrhizal fungi.</title>
        <authorList>
            <person name="Lofgren L.A."/>
            <person name="Nguyen N.H."/>
            <person name="Vilgalys R."/>
            <person name="Ruytinx J."/>
            <person name="Liao H.L."/>
            <person name="Branco S."/>
            <person name="Kuo A."/>
            <person name="LaButti K."/>
            <person name="Lipzen A."/>
            <person name="Andreopoulos W."/>
            <person name="Pangilinan J."/>
            <person name="Riley R."/>
            <person name="Hundley H."/>
            <person name="Na H."/>
            <person name="Barry K."/>
            <person name="Grigoriev I.V."/>
            <person name="Stajich J.E."/>
            <person name="Kennedy P.G."/>
        </authorList>
    </citation>
    <scope>NUCLEOTIDE SEQUENCE</scope>
    <source>
        <strain evidence="2">MN1</strain>
    </source>
</reference>
<name>A0A9P7DWF2_9AGAM</name>
<comment type="caution">
    <text evidence="2">The sequence shown here is derived from an EMBL/GenBank/DDBJ whole genome shotgun (WGS) entry which is preliminary data.</text>
</comment>
<gene>
    <name evidence="2" type="ORF">BJ212DRAFT_1304214</name>
</gene>
<evidence type="ECO:0000256" key="1">
    <source>
        <dbReference type="SAM" id="MobiDB-lite"/>
    </source>
</evidence>